<evidence type="ECO:0000313" key="1">
    <source>
        <dbReference type="EMBL" id="JAD99321.1"/>
    </source>
</evidence>
<sequence>MHRTSTSTAPWGCRSLRREATLAWASSS</sequence>
<reference evidence="1" key="1">
    <citation type="submission" date="2014-09" db="EMBL/GenBank/DDBJ databases">
        <authorList>
            <person name="Magalhaes I.L.F."/>
            <person name="Oliveira U."/>
            <person name="Santos F.R."/>
            <person name="Vidigal T.H.D.A."/>
            <person name="Brescovit A.D."/>
            <person name="Santos A.J."/>
        </authorList>
    </citation>
    <scope>NUCLEOTIDE SEQUENCE</scope>
    <source>
        <tissue evidence="1">Shoot tissue taken approximately 20 cm above the soil surface</tissue>
    </source>
</reference>
<dbReference type="EMBL" id="GBRH01198574">
    <property type="protein sequence ID" value="JAD99321.1"/>
    <property type="molecule type" value="Transcribed_RNA"/>
</dbReference>
<organism evidence="1">
    <name type="scientific">Arundo donax</name>
    <name type="common">Giant reed</name>
    <name type="synonym">Donax arundinaceus</name>
    <dbReference type="NCBI Taxonomy" id="35708"/>
    <lineage>
        <taxon>Eukaryota</taxon>
        <taxon>Viridiplantae</taxon>
        <taxon>Streptophyta</taxon>
        <taxon>Embryophyta</taxon>
        <taxon>Tracheophyta</taxon>
        <taxon>Spermatophyta</taxon>
        <taxon>Magnoliopsida</taxon>
        <taxon>Liliopsida</taxon>
        <taxon>Poales</taxon>
        <taxon>Poaceae</taxon>
        <taxon>PACMAD clade</taxon>
        <taxon>Arundinoideae</taxon>
        <taxon>Arundineae</taxon>
        <taxon>Arundo</taxon>
    </lineage>
</organism>
<protein>
    <submittedName>
        <fullName evidence="1">Uncharacterized protein</fullName>
    </submittedName>
</protein>
<dbReference type="AlphaFoldDB" id="A0A0A9EGV9"/>
<proteinExistence type="predicted"/>
<name>A0A0A9EGV9_ARUDO</name>
<accession>A0A0A9EGV9</accession>
<reference evidence="1" key="2">
    <citation type="journal article" date="2015" name="Data Brief">
        <title>Shoot transcriptome of the giant reed, Arundo donax.</title>
        <authorList>
            <person name="Barrero R.A."/>
            <person name="Guerrero F.D."/>
            <person name="Moolhuijzen P."/>
            <person name="Goolsby J.A."/>
            <person name="Tidwell J."/>
            <person name="Bellgard S.E."/>
            <person name="Bellgard M.I."/>
        </authorList>
    </citation>
    <scope>NUCLEOTIDE SEQUENCE</scope>
    <source>
        <tissue evidence="1">Shoot tissue taken approximately 20 cm above the soil surface</tissue>
    </source>
</reference>